<dbReference type="InterPro" id="IPR056955">
    <property type="entry name" value="ORC-CDC6-like"/>
</dbReference>
<dbReference type="KEGG" id="saga:M5M_18975"/>
<organism evidence="1 2">
    <name type="scientific">Simiduia agarivorans (strain DSM 21679 / JCM 13881 / BCRC 17597 / SA1)</name>
    <dbReference type="NCBI Taxonomy" id="1117647"/>
    <lineage>
        <taxon>Bacteria</taxon>
        <taxon>Pseudomonadati</taxon>
        <taxon>Pseudomonadota</taxon>
        <taxon>Gammaproteobacteria</taxon>
        <taxon>Cellvibrionales</taxon>
        <taxon>Cellvibrionaceae</taxon>
        <taxon>Simiduia</taxon>
    </lineage>
</organism>
<dbReference type="Gene3D" id="3.40.50.300">
    <property type="entry name" value="P-loop containing nucleotide triphosphate hydrolases"/>
    <property type="match status" value="1"/>
</dbReference>
<dbReference type="AlphaFoldDB" id="K4KRY6"/>
<dbReference type="EMBL" id="CP003746">
    <property type="protein sequence ID" value="AFV00924.2"/>
    <property type="molecule type" value="Genomic_DNA"/>
</dbReference>
<gene>
    <name evidence="1" type="ordered locus">M5M_18975</name>
</gene>
<dbReference type="STRING" id="1117647.M5M_18975"/>
<accession>K4KRY6</accession>
<dbReference type="SUPFAM" id="SSF52540">
    <property type="entry name" value="P-loop containing nucleoside triphosphate hydrolases"/>
    <property type="match status" value="1"/>
</dbReference>
<keyword evidence="2" id="KW-1185">Reference proteome</keyword>
<dbReference type="Proteomes" id="UP000000466">
    <property type="component" value="Chromosome"/>
</dbReference>
<evidence type="ECO:0000313" key="2">
    <source>
        <dbReference type="Proteomes" id="UP000000466"/>
    </source>
</evidence>
<evidence type="ECO:0000313" key="1">
    <source>
        <dbReference type="EMBL" id="AFV00924.2"/>
    </source>
</evidence>
<dbReference type="HOGENOM" id="CLU_035218_0_0_6"/>
<dbReference type="eggNOG" id="COG0542">
    <property type="taxonomic scope" value="Bacteria"/>
</dbReference>
<dbReference type="InterPro" id="IPR027417">
    <property type="entry name" value="P-loop_NTPase"/>
</dbReference>
<reference evidence="1 2" key="1">
    <citation type="journal article" date="2013" name="Genome Announc.">
        <title>Complete genome sequence of Simiduia agarivorans SA1(T), a marine bacterium able to degrade a variety of polysaccharides.</title>
        <authorList>
            <person name="Lin S.Y."/>
            <person name="Shieh W.Y."/>
            <person name="Chen J.S."/>
            <person name="Tang S.L."/>
        </authorList>
    </citation>
    <scope>NUCLEOTIDE SEQUENCE [LARGE SCALE GENOMIC DNA]</scope>
    <source>
        <strain evidence="2">DSM 21679 / JCM 13881 / BCRC 17597 / SA1</strain>
    </source>
</reference>
<sequence length="523" mass="59909">MIQDPKLQAAASRIMQRSERQTDTAKLVNTYVDIGLLPQLHNRNHQIFYGRRGTGKTHVMKVLEKRFLDDEDSTVVYIDCRTLGSTTQFADGSLPMARRCLALFRDLLLVIHHSLLEHIIEFPSEQANEALEEADHLVSLITEPLTTLRASRVETEVSDAKTVNSEHSAQISLSGHSFGTNTNLGGRKSQEVVDRQNAEYTVDTDDKIIFPELYRNLKRVLELAETNLVILVDEWSSLPADVQPYLAEFLKRGVLPLNEATMKISALEYRCRFSNHTNTGLIGFELGADIATAPDLDDYYVFDRNPEQITDVYADVLFRHLSSELEEGYLGTQYGVHSGRQLASRLFTERATCAELARACEGVVRDLINIFTKAFFDSQRRGRDSIDKAAVVDSARQWFEQDKAQYLDDELQEVLRRIIDDVIGKRRARSFLLPRELERHPVVQRLFDARVIHHMQRGYADKDNPGVRYNIYSVDYGTYVDLLGTSKEPELDLFEREEPDIIVPFDDKRSIRRIVFHREVLES</sequence>
<dbReference type="Pfam" id="PF24389">
    <property type="entry name" value="ORC-CDC6-like"/>
    <property type="match status" value="1"/>
</dbReference>
<proteinExistence type="predicted"/>
<protein>
    <submittedName>
        <fullName evidence="1">Uncharacterized protein</fullName>
    </submittedName>
</protein>
<name>K4KRY6_SIMAS</name>